<gene>
    <name evidence="3" type="ORF">DFL_002585</name>
</gene>
<evidence type="ECO:0008006" key="5">
    <source>
        <dbReference type="Google" id="ProtNLM"/>
    </source>
</evidence>
<dbReference type="RefSeq" id="XP_067493942.1">
    <property type="nucleotide sequence ID" value="XM_067631392.1"/>
</dbReference>
<dbReference type="InterPro" id="IPR012098">
    <property type="entry name" value="SND3_fun"/>
</dbReference>
<dbReference type="PIRSF" id="PIRSF008756">
    <property type="entry name" value="P_tr_PHO88"/>
    <property type="match status" value="1"/>
</dbReference>
<accession>A0A437ABA2</accession>
<keyword evidence="2" id="KW-1133">Transmembrane helix</keyword>
<dbReference type="Pfam" id="PF10032">
    <property type="entry name" value="Pho88"/>
    <property type="match status" value="1"/>
</dbReference>
<dbReference type="PANTHER" id="PTHR28112">
    <property type="entry name" value="SRP-INDEPENDENT TARGETING PROTEIN 3"/>
    <property type="match status" value="1"/>
</dbReference>
<reference evidence="3 4" key="1">
    <citation type="submission" date="2019-01" db="EMBL/GenBank/DDBJ databases">
        <title>Intercellular communication is required for trap formation in the nematode-trapping fungus Duddingtonia flagrans.</title>
        <authorList>
            <person name="Youssar L."/>
            <person name="Wernet V."/>
            <person name="Hensel N."/>
            <person name="Hildebrandt H.-G."/>
            <person name="Fischer R."/>
        </authorList>
    </citation>
    <scope>NUCLEOTIDE SEQUENCE [LARGE SCALE GENOMIC DNA]</scope>
    <source>
        <strain evidence="3 4">CBS H-5679</strain>
    </source>
</reference>
<keyword evidence="2" id="KW-0472">Membrane</keyword>
<evidence type="ECO:0000256" key="2">
    <source>
        <dbReference type="SAM" id="Phobius"/>
    </source>
</evidence>
<sequence>MFGLNPQVSNVVVVLGLMQVAKKIPFEDENVLWAVRGLYILSNIIIVGLYLYVGKQIKKKNDMTTLKYVEPAAPLSGEEPKLVTTTICQYDEGQLKSLYKSQLTGMAMVGFMHLYMKYTNPLLIQSIVPLKGALEGNLIKIHLWGQPAAGDLKRPWKAAGFMGAAGGETKSDKKSIEQAEKTFRGGAKEE</sequence>
<protein>
    <recommendedName>
        <fullName evidence="5">Inorganic phosphate transporter Pho88</fullName>
    </recommendedName>
</protein>
<keyword evidence="2" id="KW-0812">Transmembrane</keyword>
<dbReference type="STRING" id="97331.A0A437ABA2"/>
<keyword evidence="4" id="KW-1185">Reference proteome</keyword>
<dbReference type="Proteomes" id="UP000283090">
    <property type="component" value="Unassembled WGS sequence"/>
</dbReference>
<proteinExistence type="predicted"/>
<evidence type="ECO:0000313" key="3">
    <source>
        <dbReference type="EMBL" id="RVD88398.1"/>
    </source>
</evidence>
<feature type="transmembrane region" description="Helical" evidence="2">
    <location>
        <begin position="33"/>
        <end position="53"/>
    </location>
</feature>
<name>A0A437ABA2_ARTFL</name>
<dbReference type="OrthoDB" id="18139at2759"/>
<dbReference type="AlphaFoldDB" id="A0A437ABA2"/>
<organism evidence="3 4">
    <name type="scientific">Arthrobotrys flagrans</name>
    <name type="common">Nematode-trapping fungus</name>
    <name type="synonym">Trichothecium flagrans</name>
    <dbReference type="NCBI Taxonomy" id="97331"/>
    <lineage>
        <taxon>Eukaryota</taxon>
        <taxon>Fungi</taxon>
        <taxon>Dikarya</taxon>
        <taxon>Ascomycota</taxon>
        <taxon>Pezizomycotina</taxon>
        <taxon>Orbiliomycetes</taxon>
        <taxon>Orbiliales</taxon>
        <taxon>Orbiliaceae</taxon>
        <taxon>Arthrobotrys</taxon>
    </lineage>
</organism>
<feature type="region of interest" description="Disordered" evidence="1">
    <location>
        <begin position="163"/>
        <end position="190"/>
    </location>
</feature>
<dbReference type="GO" id="GO:0005739">
    <property type="term" value="C:mitochondrion"/>
    <property type="evidence" value="ECO:0007669"/>
    <property type="project" value="TreeGrafter"/>
</dbReference>
<evidence type="ECO:0000313" key="4">
    <source>
        <dbReference type="Proteomes" id="UP000283090"/>
    </source>
</evidence>
<dbReference type="GO" id="GO:0045047">
    <property type="term" value="P:protein targeting to ER"/>
    <property type="evidence" value="ECO:0007669"/>
    <property type="project" value="InterPro"/>
</dbReference>
<dbReference type="GO" id="GO:0005783">
    <property type="term" value="C:endoplasmic reticulum"/>
    <property type="evidence" value="ECO:0007669"/>
    <property type="project" value="InterPro"/>
</dbReference>
<dbReference type="VEuPathDB" id="FungiDB:DFL_002585"/>
<evidence type="ECO:0000256" key="1">
    <source>
        <dbReference type="SAM" id="MobiDB-lite"/>
    </source>
</evidence>
<dbReference type="EMBL" id="SAEB01000003">
    <property type="protein sequence ID" value="RVD88398.1"/>
    <property type="molecule type" value="Genomic_DNA"/>
</dbReference>
<comment type="caution">
    <text evidence="3">The sequence shown here is derived from an EMBL/GenBank/DDBJ whole genome shotgun (WGS) entry which is preliminary data.</text>
</comment>
<feature type="compositionally biased region" description="Basic and acidic residues" evidence="1">
    <location>
        <begin position="169"/>
        <end position="190"/>
    </location>
</feature>
<dbReference type="PANTHER" id="PTHR28112:SF1">
    <property type="entry name" value="SRP-INDEPENDENT TARGETING PROTEIN 3"/>
    <property type="match status" value="1"/>
</dbReference>
<dbReference type="GeneID" id="93584896"/>